<proteinExistence type="predicted"/>
<protein>
    <submittedName>
        <fullName evidence="1">Uncharacterized protein</fullName>
    </submittedName>
</protein>
<sequence>MRGSGNQGITSWRYKACHKREARHKLDRKVTPEGHNLRRDAAADSNFPSLGCLGMEEMLLWKHFHRITSNTKERNKICGKRNEPSNRAQAYVVKLGAVEAGLRAIVAWPIPAQNRPHFLYNRRGSWLSLHSSASQPSVQHSLKLEVSDNLYLALYTSSGRHVYHYN</sequence>
<accession>A0A6G1H1U8</accession>
<keyword evidence="2" id="KW-1185">Reference proteome</keyword>
<dbReference type="Proteomes" id="UP000800041">
    <property type="component" value="Unassembled WGS sequence"/>
</dbReference>
<organism evidence="1 2">
    <name type="scientific">Aulographum hederae CBS 113979</name>
    <dbReference type="NCBI Taxonomy" id="1176131"/>
    <lineage>
        <taxon>Eukaryota</taxon>
        <taxon>Fungi</taxon>
        <taxon>Dikarya</taxon>
        <taxon>Ascomycota</taxon>
        <taxon>Pezizomycotina</taxon>
        <taxon>Dothideomycetes</taxon>
        <taxon>Pleosporomycetidae</taxon>
        <taxon>Aulographales</taxon>
        <taxon>Aulographaceae</taxon>
    </lineage>
</organism>
<reference evidence="1" key="1">
    <citation type="journal article" date="2020" name="Stud. Mycol.">
        <title>101 Dothideomycetes genomes: a test case for predicting lifestyles and emergence of pathogens.</title>
        <authorList>
            <person name="Haridas S."/>
            <person name="Albert R."/>
            <person name="Binder M."/>
            <person name="Bloem J."/>
            <person name="Labutti K."/>
            <person name="Salamov A."/>
            <person name="Andreopoulos B."/>
            <person name="Baker S."/>
            <person name="Barry K."/>
            <person name="Bills G."/>
            <person name="Bluhm B."/>
            <person name="Cannon C."/>
            <person name="Castanera R."/>
            <person name="Culley D."/>
            <person name="Daum C."/>
            <person name="Ezra D."/>
            <person name="Gonzalez J."/>
            <person name="Henrissat B."/>
            <person name="Kuo A."/>
            <person name="Liang C."/>
            <person name="Lipzen A."/>
            <person name="Lutzoni F."/>
            <person name="Magnuson J."/>
            <person name="Mondo S."/>
            <person name="Nolan M."/>
            <person name="Ohm R."/>
            <person name="Pangilinan J."/>
            <person name="Park H.-J."/>
            <person name="Ramirez L."/>
            <person name="Alfaro M."/>
            <person name="Sun H."/>
            <person name="Tritt A."/>
            <person name="Yoshinaga Y."/>
            <person name="Zwiers L.-H."/>
            <person name="Turgeon B."/>
            <person name="Goodwin S."/>
            <person name="Spatafora J."/>
            <person name="Crous P."/>
            <person name="Grigoriev I."/>
        </authorList>
    </citation>
    <scope>NUCLEOTIDE SEQUENCE</scope>
    <source>
        <strain evidence="1">CBS 113979</strain>
    </source>
</reference>
<evidence type="ECO:0000313" key="2">
    <source>
        <dbReference type="Proteomes" id="UP000800041"/>
    </source>
</evidence>
<dbReference type="EMBL" id="ML977154">
    <property type="protein sequence ID" value="KAF1987027.1"/>
    <property type="molecule type" value="Genomic_DNA"/>
</dbReference>
<dbReference type="AlphaFoldDB" id="A0A6G1H1U8"/>
<name>A0A6G1H1U8_9PEZI</name>
<evidence type="ECO:0000313" key="1">
    <source>
        <dbReference type="EMBL" id="KAF1987027.1"/>
    </source>
</evidence>
<gene>
    <name evidence="1" type="ORF">K402DRAFT_61654</name>
</gene>